<dbReference type="GO" id="GO:0009007">
    <property type="term" value="F:site-specific DNA-methyltransferase (adenine-specific) activity"/>
    <property type="evidence" value="ECO:0007669"/>
    <property type="project" value="InterPro"/>
</dbReference>
<reference evidence="1 2" key="1">
    <citation type="journal article" date="2013" name="Genome Announc.">
        <title>Complete genome sequence of Myxococcus stipitatus strain DSM 14675, a fruiting myxobacterium.</title>
        <authorList>
            <person name="Huntley S."/>
            <person name="Kneip S."/>
            <person name="Treuner-Lange A."/>
            <person name="Sogaard-Andersen L."/>
        </authorList>
    </citation>
    <scope>NUCLEOTIDE SEQUENCE [LARGE SCALE GENOMIC DNA]</scope>
    <source>
        <strain evidence="2">DSM 14675 / JCM 12634 / Mx s8</strain>
    </source>
</reference>
<dbReference type="eggNOG" id="ENOG502Z8BH">
    <property type="taxonomic scope" value="Bacteria"/>
</dbReference>
<dbReference type="REBASE" id="59010">
    <property type="entry name" value="M1.Mst14675ORF1969P"/>
</dbReference>
<gene>
    <name evidence="1" type="ordered locus">MYSTI_01969</name>
</gene>
<organism evidence="1 2">
    <name type="scientific">Myxococcus stipitatus (strain DSM 14675 / JCM 12634 / Mx s8)</name>
    <dbReference type="NCBI Taxonomy" id="1278073"/>
    <lineage>
        <taxon>Bacteria</taxon>
        <taxon>Pseudomonadati</taxon>
        <taxon>Myxococcota</taxon>
        <taxon>Myxococcia</taxon>
        <taxon>Myxococcales</taxon>
        <taxon>Cystobacterineae</taxon>
        <taxon>Myxococcaceae</taxon>
        <taxon>Myxococcus</taxon>
    </lineage>
</organism>
<dbReference type="AlphaFoldDB" id="L7U593"/>
<keyword evidence="2" id="KW-1185">Reference proteome</keyword>
<dbReference type="Proteomes" id="UP000011131">
    <property type="component" value="Chromosome"/>
</dbReference>
<dbReference type="InterPro" id="IPR008593">
    <property type="entry name" value="Dam_MeTrfase"/>
</dbReference>
<dbReference type="STRING" id="1278073.MYSTI_01969"/>
<name>L7U593_MYXSD</name>
<dbReference type="HOGENOM" id="CLU_096746_0_0_7"/>
<dbReference type="OrthoDB" id="5288620at2"/>
<dbReference type="GO" id="GO:0032259">
    <property type="term" value="P:methylation"/>
    <property type="evidence" value="ECO:0007669"/>
    <property type="project" value="UniProtKB-KW"/>
</dbReference>
<evidence type="ECO:0000313" key="2">
    <source>
        <dbReference type="Proteomes" id="UP000011131"/>
    </source>
</evidence>
<keyword evidence="1" id="KW-0489">Methyltransferase</keyword>
<dbReference type="GO" id="GO:0003677">
    <property type="term" value="F:DNA binding"/>
    <property type="evidence" value="ECO:0007669"/>
    <property type="project" value="InterPro"/>
</dbReference>
<dbReference type="EMBL" id="CP004025">
    <property type="protein sequence ID" value="AGC43298.1"/>
    <property type="molecule type" value="Genomic_DNA"/>
</dbReference>
<dbReference type="KEGG" id="msd:MYSTI_01969"/>
<protein>
    <submittedName>
        <fullName evidence="1">Prophage L54a N-6-adenine-methyltransferase</fullName>
    </submittedName>
</protein>
<dbReference type="Pfam" id="PF05869">
    <property type="entry name" value="Dam"/>
    <property type="match status" value="1"/>
</dbReference>
<dbReference type="PATRIC" id="fig|1278073.3.peg.2005"/>
<evidence type="ECO:0000313" key="1">
    <source>
        <dbReference type="EMBL" id="AGC43298.1"/>
    </source>
</evidence>
<proteinExistence type="predicted"/>
<dbReference type="RefSeq" id="WP_015347560.1">
    <property type="nucleotide sequence ID" value="NC_020126.1"/>
</dbReference>
<dbReference type="GO" id="GO:0009307">
    <property type="term" value="P:DNA restriction-modification system"/>
    <property type="evidence" value="ECO:0007669"/>
    <property type="project" value="InterPro"/>
</dbReference>
<accession>L7U593</accession>
<sequence length="172" mass="19462">MNPVHFSSASAEWATPRDLFARLHAEHEFTLDVCATEENTVLPRFYTRNDNGLAQDWAGERCWMNPPYGTAKHACKPDCAKKACEKRGQHIPEYVPGIQDWVEKAATCGSLVVALLPARTDTRWWHRHIWDVDRDAPRPGVRVKFFRGRLKFGGRKTGAPFPSALVTFGVQS</sequence>
<keyword evidence="1" id="KW-0808">Transferase</keyword>